<dbReference type="InterPro" id="IPR002347">
    <property type="entry name" value="SDR_fam"/>
</dbReference>
<evidence type="ECO:0000313" key="4">
    <source>
        <dbReference type="EMBL" id="MEA5141492.1"/>
    </source>
</evidence>
<accession>A0ABU5QG28</accession>
<dbReference type="InterPro" id="IPR051911">
    <property type="entry name" value="SDR_oxidoreductase"/>
</dbReference>
<dbReference type="PRINTS" id="PR00081">
    <property type="entry name" value="GDHRDH"/>
</dbReference>
<dbReference type="Pfam" id="PF00106">
    <property type="entry name" value="adh_short"/>
    <property type="match status" value="1"/>
</dbReference>
<dbReference type="EC" id="1.1.-.-" evidence="4"/>
<reference evidence="4 5" key="1">
    <citation type="submission" date="2023-12" db="EMBL/GenBank/DDBJ databases">
        <title>Novel species of the genus Arcicella isolated from rivers.</title>
        <authorList>
            <person name="Lu H."/>
        </authorList>
    </citation>
    <scope>NUCLEOTIDE SEQUENCE [LARGE SCALE GENOMIC DNA]</scope>
    <source>
        <strain evidence="4 5">KCTC 23307</strain>
    </source>
</reference>
<evidence type="ECO:0000313" key="5">
    <source>
        <dbReference type="Proteomes" id="UP001302949"/>
    </source>
</evidence>
<dbReference type="PANTHER" id="PTHR43976:SF16">
    <property type="entry name" value="SHORT-CHAIN DEHYDROGENASE_REDUCTASE FAMILY PROTEIN"/>
    <property type="match status" value="1"/>
</dbReference>
<gene>
    <name evidence="4" type="ORF">VB248_20225</name>
</gene>
<organism evidence="4 5">
    <name type="scientific">Arcicella rigui</name>
    <dbReference type="NCBI Taxonomy" id="797020"/>
    <lineage>
        <taxon>Bacteria</taxon>
        <taxon>Pseudomonadati</taxon>
        <taxon>Bacteroidota</taxon>
        <taxon>Cytophagia</taxon>
        <taxon>Cytophagales</taxon>
        <taxon>Flectobacillaceae</taxon>
        <taxon>Arcicella</taxon>
    </lineage>
</organism>
<dbReference type="CDD" id="cd05374">
    <property type="entry name" value="17beta-HSD-like_SDR_c"/>
    <property type="match status" value="1"/>
</dbReference>
<protein>
    <submittedName>
        <fullName evidence="4">SDR family oxidoreductase</fullName>
        <ecNumber evidence="4">1.1.-.-</ecNumber>
    </submittedName>
</protein>
<keyword evidence="2 4" id="KW-0560">Oxidoreductase</keyword>
<name>A0ABU5QG28_9BACT</name>
<evidence type="ECO:0000256" key="2">
    <source>
        <dbReference type="ARBA" id="ARBA00023002"/>
    </source>
</evidence>
<keyword evidence="5" id="KW-1185">Reference proteome</keyword>
<evidence type="ECO:0000256" key="3">
    <source>
        <dbReference type="RuleBase" id="RU000363"/>
    </source>
</evidence>
<dbReference type="SUPFAM" id="SSF51735">
    <property type="entry name" value="NAD(P)-binding Rossmann-fold domains"/>
    <property type="match status" value="1"/>
</dbReference>
<evidence type="ECO:0000256" key="1">
    <source>
        <dbReference type="ARBA" id="ARBA00006484"/>
    </source>
</evidence>
<comment type="similarity">
    <text evidence="1 3">Belongs to the short-chain dehydrogenases/reductases (SDR) family.</text>
</comment>
<dbReference type="PRINTS" id="PR00080">
    <property type="entry name" value="SDRFAMILY"/>
</dbReference>
<dbReference type="Gene3D" id="3.40.50.720">
    <property type="entry name" value="NAD(P)-binding Rossmann-like Domain"/>
    <property type="match status" value="1"/>
</dbReference>
<dbReference type="EMBL" id="JAYFUM010000028">
    <property type="protein sequence ID" value="MEA5141492.1"/>
    <property type="molecule type" value="Genomic_DNA"/>
</dbReference>
<dbReference type="PANTHER" id="PTHR43976">
    <property type="entry name" value="SHORT CHAIN DEHYDROGENASE"/>
    <property type="match status" value="1"/>
</dbReference>
<dbReference type="InterPro" id="IPR036291">
    <property type="entry name" value="NAD(P)-bd_dom_sf"/>
</dbReference>
<comment type="caution">
    <text evidence="4">The sequence shown here is derived from an EMBL/GenBank/DDBJ whole genome shotgun (WGS) entry which is preliminary data.</text>
</comment>
<dbReference type="RefSeq" id="WP_323298648.1">
    <property type="nucleotide sequence ID" value="NZ_JAYFUM010000028.1"/>
</dbReference>
<dbReference type="GO" id="GO:0016491">
    <property type="term" value="F:oxidoreductase activity"/>
    <property type="evidence" value="ECO:0007669"/>
    <property type="project" value="UniProtKB-KW"/>
</dbReference>
<proteinExistence type="inferred from homology"/>
<dbReference type="Proteomes" id="UP001302949">
    <property type="component" value="Unassembled WGS sequence"/>
</dbReference>
<sequence length="274" mass="30696">MKTVLITGTSSGIGKAAVKYFSEQGWQVAATMRTPQKEHELGLLPNVKLYPLDVTDDESIQSAIQASIKDFGGIDVVVNNAGYGAVGIFEKATKEQIQKQFETNVFGVMNVTRQILPYFREKNAGTIINVTSMGGRITFPIYSVYHGTKWAVEGWAEALQFELRPFNIKIKNVEPGAIKTDFYERSMDLFKKEGLNTYNEYEQIVYQNSQKAGETAPLPIVVAKTIFKAATDNSNKLRYPSSPQSAMLLFLRWLLPLKTFMAIVRSVVEKGFKK</sequence>